<sequence>MIPKNEQVCAILNAREWELARKYFDGNLSALEAALTVTCQDLKDYIEEHGFPTGWWHFAEGTQDGLYLVEKNGMWIVYIQERGRIDYEYPEKFNTKEEGIDYVLDNIYLKRR</sequence>
<name>A0ABS0YW30_9BACT</name>
<organism evidence="1 2">
    <name type="scientific">Geomonas propionica</name>
    <dbReference type="NCBI Taxonomy" id="2798582"/>
    <lineage>
        <taxon>Bacteria</taxon>
        <taxon>Pseudomonadati</taxon>
        <taxon>Thermodesulfobacteriota</taxon>
        <taxon>Desulfuromonadia</taxon>
        <taxon>Geobacterales</taxon>
        <taxon>Geobacteraceae</taxon>
        <taxon>Geomonas</taxon>
    </lineage>
</organism>
<dbReference type="EMBL" id="JAEMHK010000016">
    <property type="protein sequence ID" value="MBJ6802073.1"/>
    <property type="molecule type" value="Genomic_DNA"/>
</dbReference>
<proteinExistence type="predicted"/>
<evidence type="ECO:0000313" key="2">
    <source>
        <dbReference type="Proteomes" id="UP000641025"/>
    </source>
</evidence>
<evidence type="ECO:0000313" key="1">
    <source>
        <dbReference type="EMBL" id="MBJ6802073.1"/>
    </source>
</evidence>
<protein>
    <submittedName>
        <fullName evidence="1">Uncharacterized protein</fullName>
    </submittedName>
</protein>
<dbReference type="RefSeq" id="WP_199396553.1">
    <property type="nucleotide sequence ID" value="NZ_JAEMHK010000016.1"/>
</dbReference>
<gene>
    <name evidence="1" type="ORF">JFN90_18250</name>
</gene>
<accession>A0ABS0YW30</accession>
<reference evidence="1 2" key="1">
    <citation type="submission" date="2020-12" db="EMBL/GenBank/DDBJ databases">
        <title>Geomonas sp. Red259, isolated from paddy soil.</title>
        <authorList>
            <person name="Xu Z."/>
            <person name="Zhang Z."/>
            <person name="Masuda Y."/>
            <person name="Itoh H."/>
            <person name="Senoo K."/>
        </authorList>
    </citation>
    <scope>NUCLEOTIDE SEQUENCE [LARGE SCALE GENOMIC DNA]</scope>
    <source>
        <strain evidence="1 2">Red259</strain>
    </source>
</reference>
<comment type="caution">
    <text evidence="1">The sequence shown here is derived from an EMBL/GenBank/DDBJ whole genome shotgun (WGS) entry which is preliminary data.</text>
</comment>
<keyword evidence="2" id="KW-1185">Reference proteome</keyword>
<dbReference type="Proteomes" id="UP000641025">
    <property type="component" value="Unassembled WGS sequence"/>
</dbReference>